<dbReference type="EMBL" id="ADGK01000068">
    <property type="protein sequence ID" value="EFE23644.1"/>
    <property type="molecule type" value="Genomic_DNA"/>
</dbReference>
<evidence type="ECO:0000313" key="2">
    <source>
        <dbReference type="Proteomes" id="UP000003692"/>
    </source>
</evidence>
<gene>
    <name evidence="1" type="ORF">EDWATA_01333</name>
</gene>
<dbReference type="HOGENOM" id="CLU_3098301_0_0_6"/>
<comment type="caution">
    <text evidence="1">The sequence shown here is derived from an EMBL/GenBank/DDBJ whole genome shotgun (WGS) entry which is preliminary data.</text>
</comment>
<dbReference type="Proteomes" id="UP000003692">
    <property type="component" value="Unassembled WGS sequence"/>
</dbReference>
<sequence>MSDSSNRLCWSAYPKSDLFIDGRLRFAKLNMLWWIYRSSIAAIDPDFAEVM</sequence>
<proteinExistence type="predicted"/>
<reference evidence="1 2" key="1">
    <citation type="submission" date="2010-02" db="EMBL/GenBank/DDBJ databases">
        <authorList>
            <person name="Weinstock G."/>
            <person name="Sodergren E."/>
            <person name="Clifton S."/>
            <person name="Fulton L."/>
            <person name="Fulton B."/>
            <person name="Courtney L."/>
            <person name="Fronick C."/>
            <person name="Harrison M."/>
            <person name="Strong C."/>
            <person name="Farmer C."/>
            <person name="Delahaunty K."/>
            <person name="Markovic C."/>
            <person name="Hall O."/>
            <person name="Minx P."/>
            <person name="Tomlinson C."/>
            <person name="Mitreva M."/>
            <person name="Nelson J."/>
            <person name="Hou S."/>
            <person name="Wollam A."/>
            <person name="Pepin K.H."/>
            <person name="Johnson M."/>
            <person name="Bhonagiri V."/>
            <person name="Zhang X."/>
            <person name="Suruliraj S."/>
            <person name="Warren W."/>
            <person name="Chinwalla A."/>
            <person name="Mardis E.R."/>
            <person name="Wilson R.K."/>
        </authorList>
    </citation>
    <scope>NUCLEOTIDE SEQUENCE [LARGE SCALE GENOMIC DNA]</scope>
    <source>
        <strain evidence="1 2">ATCC 23685</strain>
    </source>
</reference>
<dbReference type="AlphaFoldDB" id="D4F3M3"/>
<name>D4F3M3_EDWTA</name>
<accession>D4F3M3</accession>
<organism evidence="1 2">
    <name type="scientific">Edwardsiella tarda ATCC 23685</name>
    <dbReference type="NCBI Taxonomy" id="500638"/>
    <lineage>
        <taxon>Bacteria</taxon>
        <taxon>Pseudomonadati</taxon>
        <taxon>Pseudomonadota</taxon>
        <taxon>Gammaproteobacteria</taxon>
        <taxon>Enterobacterales</taxon>
        <taxon>Hafniaceae</taxon>
        <taxon>Edwardsiella</taxon>
    </lineage>
</organism>
<protein>
    <submittedName>
        <fullName evidence="1">Uncharacterized protein</fullName>
    </submittedName>
</protein>
<evidence type="ECO:0000313" key="1">
    <source>
        <dbReference type="EMBL" id="EFE23644.1"/>
    </source>
</evidence>